<gene>
    <name evidence="1" type="ORF">SAMN05444350_14034</name>
</gene>
<organism evidence="1 2">
    <name type="scientific">Bacteroides stercorirosoris</name>
    <dbReference type="NCBI Taxonomy" id="871324"/>
    <lineage>
        <taxon>Bacteria</taxon>
        <taxon>Pseudomonadati</taxon>
        <taxon>Bacteroidota</taxon>
        <taxon>Bacteroidia</taxon>
        <taxon>Bacteroidales</taxon>
        <taxon>Bacteroidaceae</taxon>
        <taxon>Bacteroides</taxon>
    </lineage>
</organism>
<proteinExistence type="predicted"/>
<dbReference type="Proteomes" id="UP000184192">
    <property type="component" value="Unassembled WGS sequence"/>
</dbReference>
<dbReference type="AlphaFoldDB" id="A0A1M6KSG1"/>
<accession>A0A1M6KSG1</accession>
<protein>
    <submittedName>
        <fullName evidence="1">Uncharacterized protein</fullName>
    </submittedName>
</protein>
<dbReference type="EMBL" id="FQZN01000040">
    <property type="protein sequence ID" value="SHJ61806.1"/>
    <property type="molecule type" value="Genomic_DNA"/>
</dbReference>
<reference evidence="2" key="1">
    <citation type="submission" date="2016-11" db="EMBL/GenBank/DDBJ databases">
        <authorList>
            <person name="Varghese N."/>
            <person name="Submissions S."/>
        </authorList>
    </citation>
    <scope>NUCLEOTIDE SEQUENCE [LARGE SCALE GENOMIC DNA]</scope>
    <source>
        <strain evidence="2">DSM 26884</strain>
    </source>
</reference>
<evidence type="ECO:0000313" key="2">
    <source>
        <dbReference type="Proteomes" id="UP000184192"/>
    </source>
</evidence>
<name>A0A1M6KSG1_9BACE</name>
<sequence length="58" mass="6467">MVVGANIDAGSVKLGNKGLRLTQGVGLDVALLEWNFMKRRMISIINIVLKRKELLLIF</sequence>
<evidence type="ECO:0000313" key="1">
    <source>
        <dbReference type="EMBL" id="SHJ61806.1"/>
    </source>
</evidence>
<keyword evidence="2" id="KW-1185">Reference proteome</keyword>